<dbReference type="PANTHER" id="PTHR37981">
    <property type="entry name" value="LIPASE 2"/>
    <property type="match status" value="1"/>
</dbReference>
<dbReference type="Pfam" id="PF13472">
    <property type="entry name" value="Lipase_GDSL_2"/>
    <property type="match status" value="1"/>
</dbReference>
<keyword evidence="1" id="KW-0732">Signal</keyword>
<evidence type="ECO:0000259" key="2">
    <source>
        <dbReference type="Pfam" id="PF13472"/>
    </source>
</evidence>
<evidence type="ECO:0000256" key="1">
    <source>
        <dbReference type="SAM" id="SignalP"/>
    </source>
</evidence>
<dbReference type="GO" id="GO:0006629">
    <property type="term" value="P:lipid metabolic process"/>
    <property type="evidence" value="ECO:0007669"/>
    <property type="project" value="TreeGrafter"/>
</dbReference>
<dbReference type="Gene3D" id="3.40.50.1110">
    <property type="entry name" value="SGNH hydrolase"/>
    <property type="match status" value="1"/>
</dbReference>
<evidence type="ECO:0000313" key="4">
    <source>
        <dbReference type="Proteomes" id="UP000758603"/>
    </source>
</evidence>
<dbReference type="GO" id="GO:0016788">
    <property type="term" value="F:hydrolase activity, acting on ester bonds"/>
    <property type="evidence" value="ECO:0007669"/>
    <property type="project" value="InterPro"/>
</dbReference>
<feature type="domain" description="SGNH hydrolase-type esterase" evidence="2">
    <location>
        <begin position="43"/>
        <end position="266"/>
    </location>
</feature>
<dbReference type="CDD" id="cd01823">
    <property type="entry name" value="SEST_like"/>
    <property type="match status" value="1"/>
</dbReference>
<sequence>MRSGSFVLAIASACLAAQASPWLASFSPAPSSQRLRPLTGFVALGDSYSAGIGTGVDGAENDCRQGAHAYPAIIAKEFAASQGGPNATFFQFLSCTGATTHELLAGNAESQMDALNGSLPVDFALLSVGGNDLGFFEVMNACIFRFYNFYSGTCESALQHAQERLNGDEFEESLFIVILQLLDKVRWEKKPWFLITVTGYARFFNEQTEECNDMSLGVWWRGPKLKKELRVRMNAMVQAVNEKIENTVAKINSQFVKTKVLFVNYDTNFEGHRFCEPGVQEPDYQRDDTYFFLVGGPDNARNETQAKQATQSATVPPHSELVDPHTCLEPAQRSGDWGKLALCYMAISKAKDPTLRFASGDITAENSMWYVPTYYGKTFHPRTLGHEKMRSKVYETWHDLGL</sequence>
<keyword evidence="4" id="KW-1185">Reference proteome</keyword>
<dbReference type="GeneID" id="70134042"/>
<name>A0A9P8RQ32_9PEZI</name>
<dbReference type="AlphaFoldDB" id="A0A9P8RQ32"/>
<keyword evidence="3" id="KW-0378">Hydrolase</keyword>
<evidence type="ECO:0000313" key="3">
    <source>
        <dbReference type="EMBL" id="KAH6647290.1"/>
    </source>
</evidence>
<dbReference type="Proteomes" id="UP000758603">
    <property type="component" value="Unassembled WGS sequence"/>
</dbReference>
<reference evidence="3" key="1">
    <citation type="journal article" date="2021" name="Nat. Commun.">
        <title>Genetic determinants of endophytism in the Arabidopsis root mycobiome.</title>
        <authorList>
            <person name="Mesny F."/>
            <person name="Miyauchi S."/>
            <person name="Thiergart T."/>
            <person name="Pickel B."/>
            <person name="Atanasova L."/>
            <person name="Karlsson M."/>
            <person name="Huettel B."/>
            <person name="Barry K.W."/>
            <person name="Haridas S."/>
            <person name="Chen C."/>
            <person name="Bauer D."/>
            <person name="Andreopoulos W."/>
            <person name="Pangilinan J."/>
            <person name="LaButti K."/>
            <person name="Riley R."/>
            <person name="Lipzen A."/>
            <person name="Clum A."/>
            <person name="Drula E."/>
            <person name="Henrissat B."/>
            <person name="Kohler A."/>
            <person name="Grigoriev I.V."/>
            <person name="Martin F.M."/>
            <person name="Hacquard S."/>
        </authorList>
    </citation>
    <scope>NUCLEOTIDE SEQUENCE</scope>
    <source>
        <strain evidence="3">MPI-SDFR-AT-0073</strain>
    </source>
</reference>
<feature type="signal peptide" evidence="1">
    <location>
        <begin position="1"/>
        <end position="19"/>
    </location>
</feature>
<proteinExistence type="predicted"/>
<dbReference type="InterPro" id="IPR036514">
    <property type="entry name" value="SGNH_hydro_sf"/>
</dbReference>
<dbReference type="InterPro" id="IPR037460">
    <property type="entry name" value="SEST-like"/>
</dbReference>
<feature type="chain" id="PRO_5040422118" evidence="1">
    <location>
        <begin position="20"/>
        <end position="402"/>
    </location>
</feature>
<protein>
    <submittedName>
        <fullName evidence="3">SGNH hydrolase-type esterase domain-containing protein</fullName>
    </submittedName>
</protein>
<dbReference type="OrthoDB" id="21678at2759"/>
<organism evidence="3 4">
    <name type="scientific">Truncatella angustata</name>
    <dbReference type="NCBI Taxonomy" id="152316"/>
    <lineage>
        <taxon>Eukaryota</taxon>
        <taxon>Fungi</taxon>
        <taxon>Dikarya</taxon>
        <taxon>Ascomycota</taxon>
        <taxon>Pezizomycotina</taxon>
        <taxon>Sordariomycetes</taxon>
        <taxon>Xylariomycetidae</taxon>
        <taxon>Amphisphaeriales</taxon>
        <taxon>Sporocadaceae</taxon>
        <taxon>Truncatella</taxon>
    </lineage>
</organism>
<dbReference type="PANTHER" id="PTHR37981:SF1">
    <property type="entry name" value="SGNH HYDROLASE-TYPE ESTERASE DOMAIN-CONTAINING PROTEIN"/>
    <property type="match status" value="1"/>
</dbReference>
<dbReference type="RefSeq" id="XP_045953804.1">
    <property type="nucleotide sequence ID" value="XM_046105151.1"/>
</dbReference>
<dbReference type="EMBL" id="JAGPXC010000009">
    <property type="protein sequence ID" value="KAH6647290.1"/>
    <property type="molecule type" value="Genomic_DNA"/>
</dbReference>
<gene>
    <name evidence="3" type="ORF">BKA67DRAFT_595313</name>
</gene>
<dbReference type="InterPro" id="IPR013830">
    <property type="entry name" value="SGNH_hydro"/>
</dbReference>
<comment type="caution">
    <text evidence="3">The sequence shown here is derived from an EMBL/GenBank/DDBJ whole genome shotgun (WGS) entry which is preliminary data.</text>
</comment>
<dbReference type="SUPFAM" id="SSF52266">
    <property type="entry name" value="SGNH hydrolase"/>
    <property type="match status" value="1"/>
</dbReference>
<accession>A0A9P8RQ32</accession>